<comment type="subcellular location">
    <subcellularLocation>
        <location evidence="1">Cell membrane</location>
        <topology evidence="1">Peripheral membrane protein</topology>
    </subcellularLocation>
</comment>
<evidence type="ECO:0000256" key="2">
    <source>
        <dbReference type="ARBA" id="ARBA00010488"/>
    </source>
</evidence>
<dbReference type="Proteomes" id="UP000663970">
    <property type="component" value="Unassembled WGS sequence"/>
</dbReference>
<evidence type="ECO:0000256" key="5">
    <source>
        <dbReference type="ARBA" id="ARBA00022944"/>
    </source>
</evidence>
<keyword evidence="5" id="KW-0777">Teichoic acid biosynthesis</keyword>
<keyword evidence="8" id="KW-1185">Reference proteome</keyword>
<evidence type="ECO:0000313" key="7">
    <source>
        <dbReference type="EMBL" id="MBN8235137.1"/>
    </source>
</evidence>
<gene>
    <name evidence="7" type="ORF">JF544_07730</name>
</gene>
<dbReference type="InterPro" id="IPR007554">
    <property type="entry name" value="Glycerophosphate_synth"/>
</dbReference>
<dbReference type="EMBL" id="JAEKJY010000002">
    <property type="protein sequence ID" value="MBN8235137.1"/>
    <property type="molecule type" value="Genomic_DNA"/>
</dbReference>
<comment type="similarity">
    <text evidence="2">Belongs to the CDP-glycerol glycerophosphotransferase family.</text>
</comment>
<dbReference type="RefSeq" id="WP_206933245.1">
    <property type="nucleotide sequence ID" value="NZ_JAEKJY010000002.1"/>
</dbReference>
<dbReference type="SUPFAM" id="SSF53756">
    <property type="entry name" value="UDP-Glycosyltransferase/glycogen phosphorylase"/>
    <property type="match status" value="1"/>
</dbReference>
<dbReference type="PANTHER" id="PTHR37316">
    <property type="entry name" value="TEICHOIC ACID GLYCEROL-PHOSPHATE PRIMASE"/>
    <property type="match status" value="1"/>
</dbReference>
<dbReference type="Gene3D" id="3.40.50.11820">
    <property type="match status" value="1"/>
</dbReference>
<accession>A0ABS3DUY3</accession>
<keyword evidence="6" id="KW-0472">Membrane</keyword>
<keyword evidence="4" id="KW-0808">Transferase</keyword>
<evidence type="ECO:0000256" key="3">
    <source>
        <dbReference type="ARBA" id="ARBA00022475"/>
    </source>
</evidence>
<dbReference type="InterPro" id="IPR043148">
    <property type="entry name" value="TagF_C"/>
</dbReference>
<sequence length="362" mass="42043">MKKLIVPQNNLILFISFGGKKFDDSPKAIYDQMIRDNRFDSYELVWAFQNPEDFEIPRGSKVKTDSLKYYVIALKSRCWITNSRVERGLSFKGKNTFYFNTWHGTPIKKMGTDISHNNKSFGTKAKWDIDIMTSQSKYEADIFARVFDIEREKFVISGLPRNDVLIDATPKIKKDILQKMGLPLDKKVILYAPTFREYERDKQLNCIMAPPIDFSKWEKEIGEEYILLLRAHYEVAEVLNVNQSQGFVYNVSDYPILNELMIASDVLISDYSSIFFDYSIQNKPMICFAYDYDTYTDKRGLYFNVMKALPSGSNENDILDIIQTKSSNDILTQVKSFRKSYVQSFGNATNSAIDIIYENIKK</sequence>
<dbReference type="Gene3D" id="3.40.50.12580">
    <property type="match status" value="1"/>
</dbReference>
<evidence type="ECO:0000313" key="8">
    <source>
        <dbReference type="Proteomes" id="UP000663970"/>
    </source>
</evidence>
<dbReference type="PANTHER" id="PTHR37316:SF3">
    <property type="entry name" value="TEICHOIC ACID GLYCEROL-PHOSPHATE TRANSFERASE"/>
    <property type="match status" value="1"/>
</dbReference>
<comment type="caution">
    <text evidence="7">The sequence shown here is derived from an EMBL/GenBank/DDBJ whole genome shotgun (WGS) entry which is preliminary data.</text>
</comment>
<keyword evidence="3" id="KW-1003">Cell membrane</keyword>
<proteinExistence type="inferred from homology"/>
<name>A0ABS3DUY3_9BACI</name>
<evidence type="ECO:0000256" key="4">
    <source>
        <dbReference type="ARBA" id="ARBA00022679"/>
    </source>
</evidence>
<evidence type="ECO:0000256" key="1">
    <source>
        <dbReference type="ARBA" id="ARBA00004202"/>
    </source>
</evidence>
<dbReference type="InterPro" id="IPR051612">
    <property type="entry name" value="Teichoic_Acid_Biosynth"/>
</dbReference>
<protein>
    <submittedName>
        <fullName evidence="7">CDP-glycerol glycerophosphotransferase family protein</fullName>
    </submittedName>
</protein>
<evidence type="ECO:0000256" key="6">
    <source>
        <dbReference type="ARBA" id="ARBA00023136"/>
    </source>
</evidence>
<dbReference type="Pfam" id="PF04464">
    <property type="entry name" value="Glyphos_transf"/>
    <property type="match status" value="1"/>
</dbReference>
<organism evidence="7 8">
    <name type="scientific">Halobacillus kuroshimensis</name>
    <dbReference type="NCBI Taxonomy" id="302481"/>
    <lineage>
        <taxon>Bacteria</taxon>
        <taxon>Bacillati</taxon>
        <taxon>Bacillota</taxon>
        <taxon>Bacilli</taxon>
        <taxon>Bacillales</taxon>
        <taxon>Bacillaceae</taxon>
        <taxon>Halobacillus</taxon>
    </lineage>
</organism>
<dbReference type="InterPro" id="IPR043149">
    <property type="entry name" value="TagF_N"/>
</dbReference>
<reference evidence="7 8" key="1">
    <citation type="submission" date="2020-12" db="EMBL/GenBank/DDBJ databases">
        <title>Oil enriched cultivation method for isolating marine PHA-producing bacteria.</title>
        <authorList>
            <person name="Zheng W."/>
            <person name="Yu S."/>
            <person name="Huang Y."/>
        </authorList>
    </citation>
    <scope>NUCLEOTIDE SEQUENCE [LARGE SCALE GENOMIC DNA]</scope>
    <source>
        <strain evidence="7 8">SY-2-6</strain>
    </source>
</reference>